<dbReference type="OrthoDB" id="9812221at2"/>
<proteinExistence type="predicted"/>
<feature type="transmembrane region" description="Helical" evidence="1">
    <location>
        <begin position="47"/>
        <end position="67"/>
    </location>
</feature>
<dbReference type="EMBL" id="CP010311">
    <property type="protein sequence ID" value="AJF07446.1"/>
    <property type="molecule type" value="Genomic_DNA"/>
</dbReference>
<keyword evidence="1" id="KW-0812">Transmembrane</keyword>
<dbReference type="KEGG" id="gsb:GSUB_13995"/>
<evidence type="ECO:0000313" key="3">
    <source>
        <dbReference type="Proteomes" id="UP000035036"/>
    </source>
</evidence>
<evidence type="ECO:0000256" key="1">
    <source>
        <dbReference type="SAM" id="Phobius"/>
    </source>
</evidence>
<feature type="transmembrane region" description="Helical" evidence="1">
    <location>
        <begin position="21"/>
        <end position="41"/>
    </location>
</feature>
<dbReference type="InterPro" id="IPR036259">
    <property type="entry name" value="MFS_trans_sf"/>
</dbReference>
<organism evidence="2 3">
    <name type="scientific">Geoalkalibacter subterraneus</name>
    <dbReference type="NCBI Taxonomy" id="483547"/>
    <lineage>
        <taxon>Bacteria</taxon>
        <taxon>Pseudomonadati</taxon>
        <taxon>Thermodesulfobacteriota</taxon>
        <taxon>Desulfuromonadia</taxon>
        <taxon>Desulfuromonadales</taxon>
        <taxon>Geoalkalibacteraceae</taxon>
        <taxon>Geoalkalibacter</taxon>
    </lineage>
</organism>
<dbReference type="RefSeq" id="WP_040201354.1">
    <property type="nucleotide sequence ID" value="NZ_CP010311.1"/>
</dbReference>
<dbReference type="Proteomes" id="UP000035036">
    <property type="component" value="Chromosome"/>
</dbReference>
<reference evidence="2 3" key="1">
    <citation type="journal article" date="2015" name="Genome Announc.">
        <title>Genomes of Geoalkalibacter ferrihydriticus Z-0531T and Geoalkalibacter subterraneus Red1T, Two Haloalkaliphilic Metal-Reducing Deltaproteobacteria.</title>
        <authorList>
            <person name="Badalamenti J.P."/>
            <person name="Krajmalnik-Brown R."/>
            <person name="Torres C.I."/>
            <person name="Bond D.R."/>
        </authorList>
    </citation>
    <scope>NUCLEOTIDE SEQUENCE [LARGE SCALE GENOMIC DNA]</scope>
    <source>
        <strain evidence="2 3">Red1</strain>
    </source>
</reference>
<name>A0A0B5FV07_9BACT</name>
<dbReference type="AlphaFoldDB" id="A0A0B5FV07"/>
<dbReference type="HOGENOM" id="CLU_2129872_0_0_7"/>
<evidence type="ECO:0000313" key="2">
    <source>
        <dbReference type="EMBL" id="AJF07446.1"/>
    </source>
</evidence>
<keyword evidence="3" id="KW-1185">Reference proteome</keyword>
<gene>
    <name evidence="2" type="ORF">GSUB_13995</name>
</gene>
<dbReference type="SUPFAM" id="SSF103473">
    <property type="entry name" value="MFS general substrate transporter"/>
    <property type="match status" value="1"/>
</dbReference>
<accession>A0A0B5FV07</accession>
<keyword evidence="1" id="KW-0472">Membrane</keyword>
<dbReference type="STRING" id="483547.GSUB_13995"/>
<protein>
    <submittedName>
        <fullName evidence="2">Uncharacterized protein</fullName>
    </submittedName>
</protein>
<sequence length="113" mass="11808">MSAALLGFLGGRLADRRGSVAMVHTGLGLLAAGFIIMAAVVGRGPRLFSLALVICYTGFSFIQSSLAKAVSTTLAPPQLWLRRAFFSLDLSSSGRIRPGPLNPLTFSASVVQA</sequence>
<keyword evidence="1" id="KW-1133">Transmembrane helix</keyword>